<dbReference type="Proteomes" id="UP000712600">
    <property type="component" value="Unassembled WGS sequence"/>
</dbReference>
<organism evidence="1 2">
    <name type="scientific">Brassica cretica</name>
    <name type="common">Mustard</name>
    <dbReference type="NCBI Taxonomy" id="69181"/>
    <lineage>
        <taxon>Eukaryota</taxon>
        <taxon>Viridiplantae</taxon>
        <taxon>Streptophyta</taxon>
        <taxon>Embryophyta</taxon>
        <taxon>Tracheophyta</taxon>
        <taxon>Spermatophyta</taxon>
        <taxon>Magnoliopsida</taxon>
        <taxon>eudicotyledons</taxon>
        <taxon>Gunneridae</taxon>
        <taxon>Pentapetalae</taxon>
        <taxon>rosids</taxon>
        <taxon>malvids</taxon>
        <taxon>Brassicales</taxon>
        <taxon>Brassicaceae</taxon>
        <taxon>Brassiceae</taxon>
        <taxon>Brassica</taxon>
    </lineage>
</organism>
<evidence type="ECO:0000313" key="1">
    <source>
        <dbReference type="EMBL" id="KAF3508203.1"/>
    </source>
</evidence>
<comment type="caution">
    <text evidence="1">The sequence shown here is derived from an EMBL/GenBank/DDBJ whole genome shotgun (WGS) entry which is preliminary data.</text>
</comment>
<sequence length="121" mass="13870">MLEYWLRDKFWDLVPGCLILCLEMLETSVPSLWEDQGLITALGGVMKMFRDIARMFRIALGAMLRVFLTCRILRDVFTRIAKDVVGHASDRGAFVLTLGHVSLRLSLKRMPNSGSDFYWKA</sequence>
<protein>
    <submittedName>
        <fullName evidence="1">Uncharacterized protein</fullName>
    </submittedName>
</protein>
<gene>
    <name evidence="1" type="ORF">F2Q69_00006499</name>
</gene>
<accession>A0A8S9P5G4</accession>
<evidence type="ECO:0000313" key="2">
    <source>
        <dbReference type="Proteomes" id="UP000712600"/>
    </source>
</evidence>
<reference evidence="1" key="1">
    <citation type="submission" date="2019-12" db="EMBL/GenBank/DDBJ databases">
        <title>Genome sequencing and annotation of Brassica cretica.</title>
        <authorList>
            <person name="Studholme D.J."/>
            <person name="Sarris P."/>
        </authorList>
    </citation>
    <scope>NUCLEOTIDE SEQUENCE</scope>
    <source>
        <strain evidence="1">PFS-109/04</strain>
        <tissue evidence="1">Leaf</tissue>
    </source>
</reference>
<dbReference type="AlphaFoldDB" id="A0A8S9P5G4"/>
<proteinExistence type="predicted"/>
<dbReference type="EMBL" id="QGKX02001521">
    <property type="protein sequence ID" value="KAF3508203.1"/>
    <property type="molecule type" value="Genomic_DNA"/>
</dbReference>
<name>A0A8S9P5G4_BRACR</name>